<dbReference type="InterPro" id="IPR055312">
    <property type="entry name" value="FBL15-like"/>
</dbReference>
<evidence type="ECO:0000313" key="1">
    <source>
        <dbReference type="EMBL" id="CAD6221554.1"/>
    </source>
</evidence>
<dbReference type="EMBL" id="CAJGYO010000003">
    <property type="protein sequence ID" value="CAD6221554.1"/>
    <property type="molecule type" value="Genomic_DNA"/>
</dbReference>
<evidence type="ECO:0000313" key="2">
    <source>
        <dbReference type="Proteomes" id="UP000604825"/>
    </source>
</evidence>
<dbReference type="AlphaFoldDB" id="A0A811NI48"/>
<comment type="caution">
    <text evidence="1">The sequence shown here is derived from an EMBL/GenBank/DDBJ whole genome shotgun (WGS) entry which is preliminary data.</text>
</comment>
<gene>
    <name evidence="1" type="ORF">NCGR_LOCUS14814</name>
</gene>
<name>A0A811NI48_9POAL</name>
<protein>
    <recommendedName>
        <fullName evidence="3">FBD domain-containing protein</fullName>
    </recommendedName>
</protein>
<evidence type="ECO:0008006" key="3">
    <source>
        <dbReference type="Google" id="ProtNLM"/>
    </source>
</evidence>
<sequence length="301" mass="34666">MPMLAKLTIRGARGWTTSPSIPILSCKWSSPICAACKELNIVAPALEDLEVTHCFFYDRSQPFAQDHSHSPGNTSWMDPYDPSSHPSWRDETSSILRPFFFIVYGDDSTTHNQSCLCLLRRFKVIEHLILTLTYLWDMDDYHYVMEDMTVLPDIMILHLNILANKHAFGASAFHVLRMCSGIRKLMLAFLAPTVVEAQTTCPPGCICGEHQNWETEHLLLNQLKEVEITRMRGSEHEVTFVKQLFIWGTALEKMTVFFDESVTENVAKELSQVLRSFARPEIRMEIHTYRAMLKMMYIPED</sequence>
<proteinExistence type="predicted"/>
<accession>A0A811NI48</accession>
<keyword evidence="2" id="KW-1185">Reference proteome</keyword>
<dbReference type="PANTHER" id="PTHR34709">
    <property type="entry name" value="OS10G0396666 PROTEIN"/>
    <property type="match status" value="1"/>
</dbReference>
<reference evidence="1" key="1">
    <citation type="submission" date="2020-10" db="EMBL/GenBank/DDBJ databases">
        <authorList>
            <person name="Han B."/>
            <person name="Lu T."/>
            <person name="Zhao Q."/>
            <person name="Huang X."/>
            <person name="Zhao Y."/>
        </authorList>
    </citation>
    <scope>NUCLEOTIDE SEQUENCE</scope>
</reference>
<organism evidence="1 2">
    <name type="scientific">Miscanthus lutarioriparius</name>
    <dbReference type="NCBI Taxonomy" id="422564"/>
    <lineage>
        <taxon>Eukaryota</taxon>
        <taxon>Viridiplantae</taxon>
        <taxon>Streptophyta</taxon>
        <taxon>Embryophyta</taxon>
        <taxon>Tracheophyta</taxon>
        <taxon>Spermatophyta</taxon>
        <taxon>Magnoliopsida</taxon>
        <taxon>Liliopsida</taxon>
        <taxon>Poales</taxon>
        <taxon>Poaceae</taxon>
        <taxon>PACMAD clade</taxon>
        <taxon>Panicoideae</taxon>
        <taxon>Andropogonodae</taxon>
        <taxon>Andropogoneae</taxon>
        <taxon>Saccharinae</taxon>
        <taxon>Miscanthus</taxon>
    </lineage>
</organism>
<dbReference type="Proteomes" id="UP000604825">
    <property type="component" value="Unassembled WGS sequence"/>
</dbReference>
<dbReference type="OrthoDB" id="689532at2759"/>
<dbReference type="PANTHER" id="PTHR34709:SF52">
    <property type="entry name" value="OS07G0548100 PROTEIN"/>
    <property type="match status" value="1"/>
</dbReference>